<accession>A0A927U6V3</accession>
<gene>
    <name evidence="2" type="ORF">E7272_05875</name>
</gene>
<organism evidence="2 3">
    <name type="scientific">Pseudobutyrivibrio ruminis</name>
    <dbReference type="NCBI Taxonomy" id="46206"/>
    <lineage>
        <taxon>Bacteria</taxon>
        <taxon>Bacillati</taxon>
        <taxon>Bacillota</taxon>
        <taxon>Clostridia</taxon>
        <taxon>Lachnospirales</taxon>
        <taxon>Lachnospiraceae</taxon>
        <taxon>Pseudobutyrivibrio</taxon>
    </lineage>
</organism>
<evidence type="ECO:0000256" key="1">
    <source>
        <dbReference type="SAM" id="Coils"/>
    </source>
</evidence>
<feature type="coiled-coil region" evidence="1">
    <location>
        <begin position="169"/>
        <end position="203"/>
    </location>
</feature>
<name>A0A927U6V3_9FIRM</name>
<sequence length="299" mass="34772">MSIKKHNTDFDDVFRTIVEKMPQLVIALINEVFKTKYQNDVEFMQLRNEHMEEEGKIVTDSIFVIGSKTYHIECQSVDDDTMALRMIEYDFAIALDTPIKDGRTFEINFPESCVLYLRNTKNTPDVLEVKVNLPGEKSFVYECKTIKLANYTSSDIFEKHLLLLLPYYIMNYESQKKAIEEDADKLNALLDEYRNIAKLMQEELLEEDKSVLYTDLSNLIIRIANHVFSDNEKVKKGVADIMGGKVLQLESERIREEKSVDIAKKMLLRHKNTYEEIAEDCGLTVDFIKQLESEMLQAH</sequence>
<protein>
    <recommendedName>
        <fullName evidence="4">PD-(D/E)XK nuclease family transposase</fullName>
    </recommendedName>
</protein>
<evidence type="ECO:0000313" key="3">
    <source>
        <dbReference type="Proteomes" id="UP000766246"/>
    </source>
</evidence>
<keyword evidence="1" id="KW-0175">Coiled coil</keyword>
<proteinExistence type="predicted"/>
<evidence type="ECO:0000313" key="2">
    <source>
        <dbReference type="EMBL" id="MBE5919359.1"/>
    </source>
</evidence>
<reference evidence="2" key="1">
    <citation type="submission" date="2019-04" db="EMBL/GenBank/DDBJ databases">
        <title>Evolution of Biomass-Degrading Anaerobic Consortia Revealed by Metagenomics.</title>
        <authorList>
            <person name="Peng X."/>
        </authorList>
    </citation>
    <scope>NUCLEOTIDE SEQUENCE</scope>
    <source>
        <strain evidence="2">SIG311</strain>
    </source>
</reference>
<comment type="caution">
    <text evidence="2">The sequence shown here is derived from an EMBL/GenBank/DDBJ whole genome shotgun (WGS) entry which is preliminary data.</text>
</comment>
<dbReference type="Proteomes" id="UP000766246">
    <property type="component" value="Unassembled WGS sequence"/>
</dbReference>
<dbReference type="AlphaFoldDB" id="A0A927U6V3"/>
<evidence type="ECO:0008006" key="4">
    <source>
        <dbReference type="Google" id="ProtNLM"/>
    </source>
</evidence>
<dbReference type="EMBL" id="SVER01000012">
    <property type="protein sequence ID" value="MBE5919359.1"/>
    <property type="molecule type" value="Genomic_DNA"/>
</dbReference>